<dbReference type="RefSeq" id="WP_092857291.1">
    <property type="nucleotide sequence ID" value="NZ_FOYU01000002.1"/>
</dbReference>
<dbReference type="AlphaFoldDB" id="A0A1I6H776"/>
<accession>A0A1I6H776</accession>
<proteinExistence type="predicted"/>
<keyword evidence="3" id="KW-1185">Reference proteome</keyword>
<sequence>MSKRDEFIKGPNALRLAQIEHSLQRIKDAGFEREAELLRSEIEMLRQKAGAVYDSVEPIFDENVKRRRQPKNAATVRHQGLEEYKQRLREWAVDKYLQDRKDAFENDRSYRSKRDGKSNAADWLRDCYEKDRDFEKKPIGTPIDAGMGNLFGSPPPPENRSFRPKKNFFYEAIKEKP</sequence>
<dbReference type="EMBL" id="FOYU01000002">
    <property type="protein sequence ID" value="SFR50396.1"/>
    <property type="molecule type" value="Genomic_DNA"/>
</dbReference>
<feature type="region of interest" description="Disordered" evidence="1">
    <location>
        <begin position="135"/>
        <end position="167"/>
    </location>
</feature>
<evidence type="ECO:0000313" key="2">
    <source>
        <dbReference type="EMBL" id="SFR50396.1"/>
    </source>
</evidence>
<dbReference type="Proteomes" id="UP000199424">
    <property type="component" value="Unassembled WGS sequence"/>
</dbReference>
<organism evidence="2 3">
    <name type="scientific">Pseudidiomarina maritima</name>
    <dbReference type="NCBI Taxonomy" id="519453"/>
    <lineage>
        <taxon>Bacteria</taxon>
        <taxon>Pseudomonadati</taxon>
        <taxon>Pseudomonadota</taxon>
        <taxon>Gammaproteobacteria</taxon>
        <taxon>Alteromonadales</taxon>
        <taxon>Idiomarinaceae</taxon>
        <taxon>Pseudidiomarina</taxon>
    </lineage>
</organism>
<protein>
    <submittedName>
        <fullName evidence="2">Uncharacterized protein</fullName>
    </submittedName>
</protein>
<gene>
    <name evidence="2" type="ORF">SAMN04488070_1564</name>
</gene>
<evidence type="ECO:0000313" key="3">
    <source>
        <dbReference type="Proteomes" id="UP000199424"/>
    </source>
</evidence>
<name>A0A1I6H776_9GAMM</name>
<evidence type="ECO:0000256" key="1">
    <source>
        <dbReference type="SAM" id="MobiDB-lite"/>
    </source>
</evidence>
<reference evidence="3" key="1">
    <citation type="submission" date="2016-10" db="EMBL/GenBank/DDBJ databases">
        <authorList>
            <person name="Varghese N."/>
            <person name="Submissions S."/>
        </authorList>
    </citation>
    <scope>NUCLEOTIDE SEQUENCE [LARGE SCALE GENOMIC DNA]</scope>
    <source>
        <strain evidence="3">CGMCC 1.7285</strain>
    </source>
</reference>